<keyword evidence="2" id="KW-1185">Reference proteome</keyword>
<dbReference type="Proteomes" id="UP001642540">
    <property type="component" value="Unassembled WGS sequence"/>
</dbReference>
<reference evidence="1 2" key="1">
    <citation type="submission" date="2024-08" db="EMBL/GenBank/DDBJ databases">
        <authorList>
            <person name="Cucini C."/>
            <person name="Frati F."/>
        </authorList>
    </citation>
    <scope>NUCLEOTIDE SEQUENCE [LARGE SCALE GENOMIC DNA]</scope>
</reference>
<dbReference type="PANTHER" id="PTHR10612:SF34">
    <property type="entry name" value="APOLIPOPROTEIN D"/>
    <property type="match status" value="1"/>
</dbReference>
<evidence type="ECO:0000313" key="2">
    <source>
        <dbReference type="Proteomes" id="UP001642540"/>
    </source>
</evidence>
<dbReference type="EMBL" id="CAXLJM020000148">
    <property type="protein sequence ID" value="CAL8141810.1"/>
    <property type="molecule type" value="Genomic_DNA"/>
</dbReference>
<dbReference type="Gene3D" id="2.40.128.20">
    <property type="match status" value="1"/>
</dbReference>
<dbReference type="PANTHER" id="PTHR10612">
    <property type="entry name" value="APOLIPOPROTEIN D"/>
    <property type="match status" value="1"/>
</dbReference>
<dbReference type="InterPro" id="IPR012674">
    <property type="entry name" value="Calycin"/>
</dbReference>
<gene>
    <name evidence="1" type="ORF">ODALV1_LOCUS28864</name>
</gene>
<comment type="caution">
    <text evidence="1">The sequence shown here is derived from an EMBL/GenBank/DDBJ whole genome shotgun (WGS) entry which is preliminary data.</text>
</comment>
<organism evidence="1 2">
    <name type="scientific">Orchesella dallaii</name>
    <dbReference type="NCBI Taxonomy" id="48710"/>
    <lineage>
        <taxon>Eukaryota</taxon>
        <taxon>Metazoa</taxon>
        <taxon>Ecdysozoa</taxon>
        <taxon>Arthropoda</taxon>
        <taxon>Hexapoda</taxon>
        <taxon>Collembola</taxon>
        <taxon>Entomobryomorpha</taxon>
        <taxon>Entomobryoidea</taxon>
        <taxon>Orchesellidae</taxon>
        <taxon>Orchesellinae</taxon>
        <taxon>Orchesella</taxon>
    </lineage>
</organism>
<protein>
    <submittedName>
        <fullName evidence="1">Uncharacterized protein</fullName>
    </submittedName>
</protein>
<evidence type="ECO:0000313" key="1">
    <source>
        <dbReference type="EMBL" id="CAL8141810.1"/>
    </source>
</evidence>
<proteinExistence type="predicted"/>
<accession>A0ABP1S1Y2</accession>
<sequence>MGVCYVADCPSRKSKTGCKFVIPKGASEEIRQAWYEGRWYEVEKYWFVFEATSSCVSVEYLDKGDGTFAVEISQIEGLSGRKMKNPGLTRYLSRDGSADFVLDLLVTQSPVPFRFSYPYIVIDTDYISYTVKYRCMQTGPFNLRKENLCLANIFLLLLFMKQNYKIDDFHILLYSICIHFCFQKLCGFYPGTLLYH</sequence>
<name>A0ABP1S1Y2_9HEXA</name>
<dbReference type="SUPFAM" id="SSF50814">
    <property type="entry name" value="Lipocalins"/>
    <property type="match status" value="1"/>
</dbReference>